<proteinExistence type="inferred from homology"/>
<dbReference type="GO" id="GO:0032040">
    <property type="term" value="C:small-subunit processome"/>
    <property type="evidence" value="ECO:0007669"/>
    <property type="project" value="TreeGrafter"/>
</dbReference>
<geneLocation type="mitochondrion" evidence="13"/>
<dbReference type="GO" id="GO:0006409">
    <property type="term" value="P:tRNA export from nucleus"/>
    <property type="evidence" value="ECO:0007669"/>
    <property type="project" value="TreeGrafter"/>
</dbReference>
<evidence type="ECO:0008006" key="16">
    <source>
        <dbReference type="Google" id="ProtNLM"/>
    </source>
</evidence>
<keyword evidence="14" id="KW-1185">Reference proteome</keyword>
<feature type="domain" description="Nrap protein" evidence="10">
    <location>
        <begin position="704"/>
        <end position="842"/>
    </location>
</feature>
<dbReference type="GO" id="GO:0003723">
    <property type="term" value="F:RNA binding"/>
    <property type="evidence" value="ECO:0007669"/>
    <property type="project" value="UniProtKB-KW"/>
</dbReference>
<dbReference type="Gene3D" id="3.30.70.3030">
    <property type="match status" value="1"/>
</dbReference>
<dbReference type="InterPro" id="IPR035369">
    <property type="entry name" value="Nrap_D4"/>
</dbReference>
<dbReference type="OrthoDB" id="10251401at2759"/>
<dbReference type="Pfam" id="PF17407">
    <property type="entry name" value="Nrap_D6"/>
    <property type="match status" value="1"/>
</dbReference>
<gene>
    <name evidence="12" type="ORF">PBRA_006173</name>
    <name evidence="13" type="ORF">PLBR_LOCUS3335</name>
</gene>
<evidence type="ECO:0000256" key="5">
    <source>
        <dbReference type="RuleBase" id="RU364032"/>
    </source>
</evidence>
<dbReference type="InterPro" id="IPR035371">
    <property type="entry name" value="Nrap_D6"/>
</dbReference>
<evidence type="ECO:0000259" key="11">
    <source>
        <dbReference type="Pfam" id="PF17407"/>
    </source>
</evidence>
<keyword evidence="3 5" id="KW-0694">RNA-binding</keyword>
<evidence type="ECO:0000259" key="6">
    <source>
        <dbReference type="Pfam" id="PF03813"/>
    </source>
</evidence>
<evidence type="ECO:0000256" key="1">
    <source>
        <dbReference type="ARBA" id="ARBA00004604"/>
    </source>
</evidence>
<keyword evidence="4 5" id="KW-0539">Nucleus</keyword>
<evidence type="ECO:0000259" key="8">
    <source>
        <dbReference type="Pfam" id="PF17404"/>
    </source>
</evidence>
<dbReference type="OMA" id="DERAHIP"/>
<feature type="domain" description="Nrap protein" evidence="8">
    <location>
        <begin position="391"/>
        <end position="497"/>
    </location>
</feature>
<organism evidence="12 14">
    <name type="scientific">Plasmodiophora brassicae</name>
    <name type="common">Clubroot disease agent</name>
    <dbReference type="NCBI Taxonomy" id="37360"/>
    <lineage>
        <taxon>Eukaryota</taxon>
        <taxon>Sar</taxon>
        <taxon>Rhizaria</taxon>
        <taxon>Endomyxa</taxon>
        <taxon>Phytomyxea</taxon>
        <taxon>Plasmodiophorida</taxon>
        <taxon>Plasmodiophoridae</taxon>
        <taxon>Plasmodiophora</taxon>
    </lineage>
</organism>
<comment type="similarity">
    <text evidence="2 5">Belongs to the NRAP family.</text>
</comment>
<evidence type="ECO:0000313" key="15">
    <source>
        <dbReference type="Proteomes" id="UP000290189"/>
    </source>
</evidence>
<dbReference type="PANTHER" id="PTHR17972">
    <property type="entry name" value="NUCLEOLAR RNA-ASSOCIATED PROTEIN"/>
    <property type="match status" value="1"/>
</dbReference>
<dbReference type="GO" id="GO:0032545">
    <property type="term" value="C:CURI complex"/>
    <property type="evidence" value="ECO:0007669"/>
    <property type="project" value="TreeGrafter"/>
</dbReference>
<evidence type="ECO:0000259" key="7">
    <source>
        <dbReference type="Pfam" id="PF17403"/>
    </source>
</evidence>
<dbReference type="STRING" id="37360.A0A0G4ISB4"/>
<evidence type="ECO:0000256" key="3">
    <source>
        <dbReference type="ARBA" id="ARBA00022884"/>
    </source>
</evidence>
<dbReference type="InterPro" id="IPR035370">
    <property type="entry name" value="Nrap_D5"/>
</dbReference>
<evidence type="ECO:0000259" key="9">
    <source>
        <dbReference type="Pfam" id="PF17405"/>
    </source>
</evidence>
<dbReference type="Gene3D" id="1.10.1410.10">
    <property type="match status" value="1"/>
</dbReference>
<feature type="domain" description="Nrap protein" evidence="7">
    <location>
        <begin position="238"/>
        <end position="369"/>
    </location>
</feature>
<dbReference type="PANTHER" id="PTHR17972:SF0">
    <property type="entry name" value="NUCLEOLAR PROTEIN 6"/>
    <property type="match status" value="1"/>
</dbReference>
<evidence type="ECO:0000313" key="14">
    <source>
        <dbReference type="Proteomes" id="UP000039324"/>
    </source>
</evidence>
<dbReference type="Pfam" id="PF17406">
    <property type="entry name" value="Nrap_D5"/>
    <property type="match status" value="1"/>
</dbReference>
<dbReference type="Pfam" id="PF17405">
    <property type="entry name" value="Nrap_D4"/>
    <property type="match status" value="1"/>
</dbReference>
<evidence type="ECO:0000256" key="4">
    <source>
        <dbReference type="ARBA" id="ARBA00023242"/>
    </source>
</evidence>
<sequence>MAANADEETHVAATMALAVEELVQAMQLPACISRNVQKHCDRIAELLAEADRSVLSVAANDTVLGVTASRDVSFEFMPPDGVRAVGSCPLRTTPASRPLVLDVLLDLPAAIFQAKDYLDRRVHVRRALYLQHAQQTLSSCYHVTVADDPLLPSLTLTCLLPSPFAPIGQRPLTAIRILTGLPRDLFIPRRIAPQRNAIRQPDPTLPTPAYNQTVLHMQFAGEHVAFLTDRHERCPGLAEAGCLTRIWMAHRHLLRDQRYKSVTGFAIDCLLAYLFDTGRIIGAMSPFQMFRALLTFLRDTPDLSVAVGAVNDDEGYALSQFQAAFPVTLVGPCGRCNLLYDVSRITYDRIRHEADVTLQSATFANTFLTPVPSHLKFDARVRVRCADADPERVHAVLSQAYTDRVTFVDVVDVSQGCIDIGLLLNASEASRDMDKGPATTDVNGSAQFRQFWGAPAELRRFRDGSIMETVVWNRDSNDQHHSSVLLEIARHILHRHVGIVSDQVMLTSSRDLDGVVALNKVAPGEHDASVVHGAFQRLSETLRSLEDLPLTVRTITCSHPSMRQTWPVPIEAVNEHADVDPMVFHDMLPVVVQFESSSRWPEDLSAIARIKSAVHIRMAATLQEQGVPATAFLMATLCWIDGVAFRVEIFHAREIAIRRAERDFPGVSKTIDPDANARDLVVMERDLVQLPLIGSDLRALTQRYPVMAQTCRLARRWLAAHQVDPWMMSEVAIDLTVAYVFLHPAPFVVPSSSLCGFLRWLTLLTSFDWANSVLVVDFHGDLTMEQRQKMEESLARKDIAMRIGTYRDVSASMWATPPAAELARIVRLASSSLSHLMALVESSEPVPSSSWKTTFRTPTSRADLVINLNRHFVPYPDDTLFPAKKEAKRVAKRFKAAVPSAETVRKRIQQLSAGVNAVELLVGDLRAAFDGVATFRYDRFGGDVVVGVLDARVKGAQRRIRSRTSLAYMQPAPGDGERVELNADQVAYDIRRLGDGIVTQVVVARSTRQ</sequence>
<dbReference type="InterPro" id="IPR035367">
    <property type="entry name" value="Nrap_D2"/>
</dbReference>
<evidence type="ECO:0000313" key="12">
    <source>
        <dbReference type="EMBL" id="CEO98059.1"/>
    </source>
</evidence>
<dbReference type="EMBL" id="CDSF01000082">
    <property type="protein sequence ID" value="CEO98059.1"/>
    <property type="molecule type" value="Genomic_DNA"/>
</dbReference>
<dbReference type="InterPro" id="IPR005554">
    <property type="entry name" value="NOL6/Upt22"/>
</dbReference>
<dbReference type="Pfam" id="PF03813">
    <property type="entry name" value="Nrap"/>
    <property type="match status" value="1"/>
</dbReference>
<feature type="domain" description="Nrap protein" evidence="11">
    <location>
        <begin position="863"/>
        <end position="1001"/>
    </location>
</feature>
<dbReference type="GO" id="GO:0006364">
    <property type="term" value="P:rRNA processing"/>
    <property type="evidence" value="ECO:0007669"/>
    <property type="project" value="TreeGrafter"/>
</dbReference>
<reference evidence="13 15" key="2">
    <citation type="submission" date="2018-03" db="EMBL/GenBank/DDBJ databases">
        <authorList>
            <person name="Fogelqvist J."/>
        </authorList>
    </citation>
    <scope>NUCLEOTIDE SEQUENCE [LARGE SCALE GENOMIC DNA]</scope>
</reference>
<dbReference type="InterPro" id="IPR035082">
    <property type="entry name" value="Nrap_D1"/>
</dbReference>
<reference evidence="12 14" key="1">
    <citation type="submission" date="2015-02" db="EMBL/GenBank/DDBJ databases">
        <authorList>
            <person name="Chooi Y.-H."/>
        </authorList>
    </citation>
    <scope>NUCLEOTIDE SEQUENCE [LARGE SCALE GENOMIC DNA]</scope>
    <source>
        <strain evidence="12">E3</strain>
    </source>
</reference>
<feature type="domain" description="Nrap protein" evidence="6">
    <location>
        <begin position="102"/>
        <end position="229"/>
    </location>
</feature>
<evidence type="ECO:0000259" key="10">
    <source>
        <dbReference type="Pfam" id="PF17406"/>
    </source>
</evidence>
<dbReference type="Pfam" id="PF17404">
    <property type="entry name" value="Nrap_D3"/>
    <property type="match status" value="1"/>
</dbReference>
<dbReference type="AlphaFoldDB" id="A0A0G4ISB4"/>
<dbReference type="InterPro" id="IPR035368">
    <property type="entry name" value="Nrap_D3"/>
</dbReference>
<dbReference type="Proteomes" id="UP000290189">
    <property type="component" value="Unassembled WGS sequence"/>
</dbReference>
<evidence type="ECO:0000313" key="13">
    <source>
        <dbReference type="EMBL" id="SPQ96120.1"/>
    </source>
</evidence>
<protein>
    <recommendedName>
        <fullName evidence="16">U3 small nucleolar RNA-associated protein 22</fullName>
    </recommendedName>
</protein>
<comment type="subcellular location">
    <subcellularLocation>
        <location evidence="1 5">Nucleus</location>
        <location evidence="1 5">Nucleolus</location>
    </subcellularLocation>
</comment>
<keyword evidence="13" id="KW-0496">Mitochondrion</keyword>
<accession>A0A0G4ISB4</accession>
<evidence type="ECO:0000256" key="2">
    <source>
        <dbReference type="ARBA" id="ARBA00006674"/>
    </source>
</evidence>
<dbReference type="GO" id="GO:0034456">
    <property type="term" value="C:UTP-C complex"/>
    <property type="evidence" value="ECO:0007669"/>
    <property type="project" value="TreeGrafter"/>
</dbReference>
<dbReference type="EMBL" id="OVEO01000005">
    <property type="protein sequence ID" value="SPQ96120.1"/>
    <property type="molecule type" value="Genomic_DNA"/>
</dbReference>
<dbReference type="Proteomes" id="UP000039324">
    <property type="component" value="Unassembled WGS sequence"/>
</dbReference>
<dbReference type="Pfam" id="PF17403">
    <property type="entry name" value="Nrap_D2"/>
    <property type="match status" value="1"/>
</dbReference>
<name>A0A0G4ISB4_PLABS</name>
<feature type="domain" description="Nrap protein" evidence="9">
    <location>
        <begin position="524"/>
        <end position="701"/>
    </location>
</feature>